<evidence type="ECO:0000256" key="1">
    <source>
        <dbReference type="SAM" id="MobiDB-lite"/>
    </source>
</evidence>
<gene>
    <name evidence="3" type="ORF">NESM_000043000</name>
</gene>
<name>A0AAW0EZX3_9TRYP</name>
<comment type="caution">
    <text evidence="3">The sequence shown here is derived from an EMBL/GenBank/DDBJ whole genome shotgun (WGS) entry which is preliminary data.</text>
</comment>
<keyword evidence="2" id="KW-0812">Transmembrane</keyword>
<dbReference type="EMBL" id="JAECZO010000002">
    <property type="protein sequence ID" value="KAK7199945.1"/>
    <property type="molecule type" value="Genomic_DNA"/>
</dbReference>
<protein>
    <submittedName>
        <fullName evidence="3">Uncharacterized protein</fullName>
    </submittedName>
</protein>
<keyword evidence="4" id="KW-1185">Reference proteome</keyword>
<feature type="transmembrane region" description="Helical" evidence="2">
    <location>
        <begin position="159"/>
        <end position="184"/>
    </location>
</feature>
<feature type="region of interest" description="Disordered" evidence="1">
    <location>
        <begin position="380"/>
        <end position="409"/>
    </location>
</feature>
<reference evidence="3 4" key="1">
    <citation type="journal article" date="2021" name="MBio">
        <title>A New Model Trypanosomatid, Novymonas esmeraldas: Genomic Perception of Its 'Candidatus Pandoraea novymonadis' Endosymbiont.</title>
        <authorList>
            <person name="Zakharova A."/>
            <person name="Saura A."/>
            <person name="Butenko A."/>
            <person name="Podesvova L."/>
            <person name="Warmusova S."/>
            <person name="Kostygov A.Y."/>
            <person name="Nenarokova A."/>
            <person name="Lukes J."/>
            <person name="Opperdoes F.R."/>
            <person name="Yurchenko V."/>
        </authorList>
    </citation>
    <scope>NUCLEOTIDE SEQUENCE [LARGE SCALE GENOMIC DNA]</scope>
    <source>
        <strain evidence="3 4">E262AT.01</strain>
    </source>
</reference>
<feature type="transmembrane region" description="Helical" evidence="2">
    <location>
        <begin position="265"/>
        <end position="283"/>
    </location>
</feature>
<dbReference type="AlphaFoldDB" id="A0AAW0EZX3"/>
<keyword evidence="2" id="KW-1133">Transmembrane helix</keyword>
<evidence type="ECO:0000313" key="4">
    <source>
        <dbReference type="Proteomes" id="UP001430356"/>
    </source>
</evidence>
<evidence type="ECO:0000256" key="2">
    <source>
        <dbReference type="SAM" id="Phobius"/>
    </source>
</evidence>
<accession>A0AAW0EZX3</accession>
<proteinExistence type="predicted"/>
<dbReference type="Proteomes" id="UP001430356">
    <property type="component" value="Unassembled WGS sequence"/>
</dbReference>
<sequence length="439" mass="47156">MMSVDSAAAAEAMTAPSYEVILSYLIALAQWLKDARDRLTCRAEVGPHASAVDALCRHHERAYGPWLQALRRRTDDASAALLPTAAAELAVVVVCQFLVLVLLWWALLRIVRAATVPRLRARQIAVQLRQHLSMSATNVAAVEAFIRPDAAQRGINASLLWTVGVCGTLALVLVLCLLMMHTLVDVMTWRALQRWTRSLRPVAAWVSSRAPWRFGVDGIDSAAPTPTTPLQQYAAVLVNSASGWMDGLFDSLMWLRGALQQAKMLYLWGAIGGAVLSVALWLLRYSAALLRSYDASLPYFDERDSLARWLAQQATAATQQRTDAALAALLKNQQRHARAVEALTSSLSPTAPLDSSCYARLESGAASHEAEECRAEAADAVMAEPRTATTDRVDGNPHATDMAGGEGGVHTPVASASAAMFEDSGTRCPASGLTAGGVT</sequence>
<organism evidence="3 4">
    <name type="scientific">Novymonas esmeraldas</name>
    <dbReference type="NCBI Taxonomy" id="1808958"/>
    <lineage>
        <taxon>Eukaryota</taxon>
        <taxon>Discoba</taxon>
        <taxon>Euglenozoa</taxon>
        <taxon>Kinetoplastea</taxon>
        <taxon>Metakinetoplastina</taxon>
        <taxon>Trypanosomatida</taxon>
        <taxon>Trypanosomatidae</taxon>
        <taxon>Novymonas</taxon>
    </lineage>
</organism>
<evidence type="ECO:0000313" key="3">
    <source>
        <dbReference type="EMBL" id="KAK7199945.1"/>
    </source>
</evidence>
<feature type="transmembrane region" description="Helical" evidence="2">
    <location>
        <begin position="80"/>
        <end position="107"/>
    </location>
</feature>
<keyword evidence="2" id="KW-0472">Membrane</keyword>